<reference evidence="1" key="1">
    <citation type="submission" date="2022-12" db="EMBL/GenBank/DDBJ databases">
        <title>Genome Sequence of Lasiodiplodia mahajangana.</title>
        <authorList>
            <person name="Buettner E."/>
        </authorList>
    </citation>
    <scope>NUCLEOTIDE SEQUENCE</scope>
    <source>
        <strain evidence="1">VT137</strain>
    </source>
</reference>
<name>A0ACC2JX35_9PEZI</name>
<sequence>MAAHHQEITARSASGIGSTIVSPDWVTRAYSGDSVDANTPFEPAQEAYKEALVIFKQTLTKDPAKRRLADELLSTSTLGDVFNAVLDAKRESERVSRAPRLRECIEAFSERLLYYGNIMDVLVQHHPEYVSLAWGAMKFIFGAVVEHERTGTVVISALCDIADAVPSVELSLALYPTAVMRHAISLLYAHIVRFLIRALRYYEESGIMRAVHSITRPSALRYDDLIKLIRHDVEKVRRHAALSSQAEMRALHNSIIALHTQLKTETDRAQAERQDMQAKLATFGGFMTQIRVSLTEVQLRQALSMISSECKIDHKSALQSTAQMSDAPNFRQKSRYNSAAFWASPQLQAWNQSNASTAILLKSTFHQRNQIRSFCTKIVEQLLRDRVAVFWVLMNRDQEYSLLETLKSLVFQALSLDYSSHTDNSLSFEFTRYIGANTEEDYLNILGDLLQHLKRVYIIANSEAMSPGTAVQCRACLRRLSRKLSERDCQTVLKIVATSYGPDGSDRDSMEDFVLSVDTNRAHINHRRSRKRTRRRQGASKSTR</sequence>
<evidence type="ECO:0000313" key="1">
    <source>
        <dbReference type="EMBL" id="KAJ8131882.1"/>
    </source>
</evidence>
<evidence type="ECO:0000313" key="2">
    <source>
        <dbReference type="Proteomes" id="UP001153332"/>
    </source>
</evidence>
<proteinExistence type="predicted"/>
<keyword evidence="2" id="KW-1185">Reference proteome</keyword>
<dbReference type="Proteomes" id="UP001153332">
    <property type="component" value="Unassembled WGS sequence"/>
</dbReference>
<dbReference type="EMBL" id="JAPUUL010000213">
    <property type="protein sequence ID" value="KAJ8131882.1"/>
    <property type="molecule type" value="Genomic_DNA"/>
</dbReference>
<accession>A0ACC2JX35</accession>
<organism evidence="1 2">
    <name type="scientific">Lasiodiplodia mahajangana</name>
    <dbReference type="NCBI Taxonomy" id="1108764"/>
    <lineage>
        <taxon>Eukaryota</taxon>
        <taxon>Fungi</taxon>
        <taxon>Dikarya</taxon>
        <taxon>Ascomycota</taxon>
        <taxon>Pezizomycotina</taxon>
        <taxon>Dothideomycetes</taxon>
        <taxon>Dothideomycetes incertae sedis</taxon>
        <taxon>Botryosphaeriales</taxon>
        <taxon>Botryosphaeriaceae</taxon>
        <taxon>Lasiodiplodia</taxon>
    </lineage>
</organism>
<protein>
    <submittedName>
        <fullName evidence="1">Uncharacterized protein</fullName>
    </submittedName>
</protein>
<comment type="caution">
    <text evidence="1">The sequence shown here is derived from an EMBL/GenBank/DDBJ whole genome shotgun (WGS) entry which is preliminary data.</text>
</comment>
<gene>
    <name evidence="1" type="ORF">O1611_g1744</name>
</gene>